<dbReference type="EMBL" id="JAKOGI010000721">
    <property type="protein sequence ID" value="KAJ8431096.1"/>
    <property type="molecule type" value="Genomic_DNA"/>
</dbReference>
<comment type="caution">
    <text evidence="2">The sequence shown here is derived from an EMBL/GenBank/DDBJ whole genome shotgun (WGS) entry which is preliminary data.</text>
</comment>
<reference evidence="2" key="1">
    <citation type="submission" date="2022-04" db="EMBL/GenBank/DDBJ databases">
        <title>Carnegiea gigantea Genome sequencing and assembly v2.</title>
        <authorList>
            <person name="Copetti D."/>
            <person name="Sanderson M.J."/>
            <person name="Burquez A."/>
            <person name="Wojciechowski M.F."/>
        </authorList>
    </citation>
    <scope>NUCLEOTIDE SEQUENCE</scope>
    <source>
        <strain evidence="2">SGP5-SGP5p</strain>
        <tissue evidence="2">Aerial part</tissue>
    </source>
</reference>
<keyword evidence="3" id="KW-1185">Reference proteome</keyword>
<name>A0A9Q1JTU9_9CARY</name>
<protein>
    <submittedName>
        <fullName evidence="2">Uncharacterized protein</fullName>
    </submittedName>
</protein>
<gene>
    <name evidence="2" type="ORF">Cgig2_007512</name>
</gene>
<sequence>MISDIIKVVPKSNKPKLKSEGDHKRRQKDAQSEAGGALVVAKYKSFLKNVKDVDQIASLDGCQFILDKLTSSVRHYNESKAGKRVYFDGPLFFLMVKRDLSTMKSPENKSKAVEKPAPEKGEKLTNGYKPKVPPKMKPRHKASKELQPVNDDKKDVANAITPTKLEEVGPSTG</sequence>
<evidence type="ECO:0000256" key="1">
    <source>
        <dbReference type="SAM" id="MobiDB-lite"/>
    </source>
</evidence>
<evidence type="ECO:0000313" key="2">
    <source>
        <dbReference type="EMBL" id="KAJ8431096.1"/>
    </source>
</evidence>
<feature type="compositionally biased region" description="Basic residues" evidence="1">
    <location>
        <begin position="132"/>
        <end position="142"/>
    </location>
</feature>
<dbReference type="AlphaFoldDB" id="A0A9Q1JTU9"/>
<feature type="compositionally biased region" description="Basic and acidic residues" evidence="1">
    <location>
        <begin position="103"/>
        <end position="123"/>
    </location>
</feature>
<feature type="region of interest" description="Disordered" evidence="1">
    <location>
        <begin position="103"/>
        <end position="173"/>
    </location>
</feature>
<accession>A0A9Q1JTU9</accession>
<organism evidence="2 3">
    <name type="scientific">Carnegiea gigantea</name>
    <dbReference type="NCBI Taxonomy" id="171969"/>
    <lineage>
        <taxon>Eukaryota</taxon>
        <taxon>Viridiplantae</taxon>
        <taxon>Streptophyta</taxon>
        <taxon>Embryophyta</taxon>
        <taxon>Tracheophyta</taxon>
        <taxon>Spermatophyta</taxon>
        <taxon>Magnoliopsida</taxon>
        <taxon>eudicotyledons</taxon>
        <taxon>Gunneridae</taxon>
        <taxon>Pentapetalae</taxon>
        <taxon>Caryophyllales</taxon>
        <taxon>Cactineae</taxon>
        <taxon>Cactaceae</taxon>
        <taxon>Cactoideae</taxon>
        <taxon>Echinocereeae</taxon>
        <taxon>Carnegiea</taxon>
    </lineage>
</organism>
<feature type="compositionally biased region" description="Basic and acidic residues" evidence="1">
    <location>
        <begin position="17"/>
        <end position="31"/>
    </location>
</feature>
<evidence type="ECO:0000313" key="3">
    <source>
        <dbReference type="Proteomes" id="UP001153076"/>
    </source>
</evidence>
<dbReference type="OrthoDB" id="1838056at2759"/>
<proteinExistence type="predicted"/>
<feature type="region of interest" description="Disordered" evidence="1">
    <location>
        <begin position="9"/>
        <end position="33"/>
    </location>
</feature>
<dbReference type="Proteomes" id="UP001153076">
    <property type="component" value="Unassembled WGS sequence"/>
</dbReference>